<accession>A0ABS4CQ86</accession>
<protein>
    <submittedName>
        <fullName evidence="1">Uncharacterized protein</fullName>
    </submittedName>
</protein>
<comment type="caution">
    <text evidence="1">The sequence shown here is derived from an EMBL/GenBank/DDBJ whole genome shotgun (WGS) entry which is preliminary data.</text>
</comment>
<dbReference type="Proteomes" id="UP000674416">
    <property type="component" value="Unassembled WGS sequence"/>
</dbReference>
<evidence type="ECO:0000313" key="1">
    <source>
        <dbReference type="EMBL" id="MBP1079687.1"/>
    </source>
</evidence>
<reference evidence="1 2" key="1">
    <citation type="submission" date="2021-01" db="EMBL/GenBank/DDBJ databases">
        <title>Genomic Encyclopedia of Type Strains, Phase IV (KMG-IV): sequencing the most valuable type-strain genomes for metagenomic binning, comparative biology and taxonomic classification.</title>
        <authorList>
            <person name="Goeker M."/>
        </authorList>
    </citation>
    <scope>NUCLEOTIDE SEQUENCE [LARGE SCALE GENOMIC DNA]</scope>
    <source>
        <strain evidence="1 2">DSM 103394</strain>
    </source>
</reference>
<evidence type="ECO:0000313" key="2">
    <source>
        <dbReference type="Proteomes" id="UP000674416"/>
    </source>
</evidence>
<proteinExistence type="predicted"/>
<name>A0ABS4CQ86_9BACI</name>
<keyword evidence="2" id="KW-1185">Reference proteome</keyword>
<sequence length="53" mass="6317">MSTKTRNDHLPGEVVTWKMIESERLAYIAKHLIFLEEKPKLFDMVEQTPWSKN</sequence>
<gene>
    <name evidence="1" type="ORF">JOC74_000175</name>
</gene>
<dbReference type="EMBL" id="JAFDST010000001">
    <property type="protein sequence ID" value="MBP1079687.1"/>
    <property type="molecule type" value="Genomic_DNA"/>
</dbReference>
<dbReference type="RefSeq" id="WP_192841135.1">
    <property type="nucleotide sequence ID" value="NZ_JAFDST010000001.1"/>
</dbReference>
<organism evidence="1 2">
    <name type="scientific">Bacillus capparidis</name>
    <dbReference type="NCBI Taxonomy" id="1840411"/>
    <lineage>
        <taxon>Bacteria</taxon>
        <taxon>Bacillati</taxon>
        <taxon>Bacillota</taxon>
        <taxon>Bacilli</taxon>
        <taxon>Bacillales</taxon>
        <taxon>Bacillaceae</taxon>
        <taxon>Bacillus</taxon>
    </lineage>
</organism>